<dbReference type="AlphaFoldDB" id="A0A6T6GU52"/>
<keyword evidence="1" id="KW-1133">Transmembrane helix</keyword>
<gene>
    <name evidence="2" type="ORF">CAUS1442_LOCUS10496</name>
    <name evidence="3" type="ORF">CAUS1442_LOCUS10497</name>
</gene>
<protein>
    <submittedName>
        <fullName evidence="3">Uncharacterized protein</fullName>
    </submittedName>
</protein>
<name>A0A6T6GU52_9STRA</name>
<sequence>MLSGQCKTTQVVSIVLQWELLLAFVLLGFGGDWCGGLALRSFLRRSRPSHSAECFSALDSLALPSDGHDAHPHASGVSVPSTQIANTNRGINCSGLLIIVLSTNAL</sequence>
<proteinExistence type="predicted"/>
<reference evidence="3" key="1">
    <citation type="submission" date="2021-01" db="EMBL/GenBank/DDBJ databases">
        <authorList>
            <person name="Corre E."/>
            <person name="Pelletier E."/>
            <person name="Niang G."/>
            <person name="Scheremetjew M."/>
            <person name="Finn R."/>
            <person name="Kale V."/>
            <person name="Holt S."/>
            <person name="Cochrane G."/>
            <person name="Meng A."/>
            <person name="Brown T."/>
            <person name="Cohen L."/>
        </authorList>
    </citation>
    <scope>NUCLEOTIDE SEQUENCE</scope>
    <source>
        <strain evidence="3">CCMP3328</strain>
    </source>
</reference>
<dbReference type="EMBL" id="HBEF01016825">
    <property type="protein sequence ID" value="CAD8338367.1"/>
    <property type="molecule type" value="Transcribed_RNA"/>
</dbReference>
<dbReference type="EMBL" id="HBEF01016826">
    <property type="protein sequence ID" value="CAD8338368.1"/>
    <property type="molecule type" value="Transcribed_RNA"/>
</dbReference>
<organism evidence="3">
    <name type="scientific">Craspedostauros australis</name>
    <dbReference type="NCBI Taxonomy" id="1486917"/>
    <lineage>
        <taxon>Eukaryota</taxon>
        <taxon>Sar</taxon>
        <taxon>Stramenopiles</taxon>
        <taxon>Ochrophyta</taxon>
        <taxon>Bacillariophyta</taxon>
        <taxon>Bacillariophyceae</taxon>
        <taxon>Bacillariophycidae</taxon>
        <taxon>Naviculales</taxon>
        <taxon>Naviculaceae</taxon>
        <taxon>Craspedostauros</taxon>
    </lineage>
</organism>
<evidence type="ECO:0000313" key="2">
    <source>
        <dbReference type="EMBL" id="CAD8338367.1"/>
    </source>
</evidence>
<keyword evidence="1" id="KW-0472">Membrane</keyword>
<evidence type="ECO:0000256" key="1">
    <source>
        <dbReference type="SAM" id="Phobius"/>
    </source>
</evidence>
<feature type="transmembrane region" description="Helical" evidence="1">
    <location>
        <begin position="20"/>
        <end position="39"/>
    </location>
</feature>
<keyword evidence="1" id="KW-0812">Transmembrane</keyword>
<accession>A0A6T6GU52</accession>
<evidence type="ECO:0000313" key="3">
    <source>
        <dbReference type="EMBL" id="CAD8338368.1"/>
    </source>
</evidence>